<dbReference type="EMBL" id="AP014854">
    <property type="protein sequence ID" value="BAR98646.1"/>
    <property type="molecule type" value="Genomic_DNA"/>
</dbReference>
<feature type="domain" description="Glycosyltransferase 2-like" evidence="2">
    <location>
        <begin position="8"/>
        <end position="126"/>
    </location>
</feature>
<evidence type="ECO:0000259" key="2">
    <source>
        <dbReference type="Pfam" id="PF00535"/>
    </source>
</evidence>
<keyword evidence="3" id="KW-0808">Transferase</keyword>
<dbReference type="Gene3D" id="3.90.550.10">
    <property type="entry name" value="Spore Coat Polysaccharide Biosynthesis Protein SpsA, Chain A"/>
    <property type="match status" value="1"/>
</dbReference>
<accession>A0A182CZH8</accession>
<dbReference type="AlphaFoldDB" id="A0A182CZH8"/>
<organism evidence="3">
    <name type="scientific">Blastochloris viridis</name>
    <name type="common">Rhodopseudomonas viridis</name>
    <dbReference type="NCBI Taxonomy" id="1079"/>
    <lineage>
        <taxon>Bacteria</taxon>
        <taxon>Pseudomonadati</taxon>
        <taxon>Pseudomonadota</taxon>
        <taxon>Alphaproteobacteria</taxon>
        <taxon>Hyphomicrobiales</taxon>
        <taxon>Blastochloridaceae</taxon>
        <taxon>Blastochloris</taxon>
    </lineage>
</organism>
<reference evidence="3" key="1">
    <citation type="journal article" date="2015" name="Genome Announc.">
        <title>Complete Genome Sequence of the Bacteriochlorophyll b-Producing Photosynthetic Bacterium Blastochloris viridis.</title>
        <authorList>
            <person name="Tsukatani Y."/>
            <person name="Hirose Y."/>
            <person name="Harada J."/>
            <person name="Misawa N."/>
            <person name="Mori K."/>
            <person name="Inoue K."/>
            <person name="Tamiaki H."/>
        </authorList>
    </citation>
    <scope>NUCLEOTIDE SEQUENCE [LARGE SCALE GENOMIC DNA]</scope>
    <source>
        <strain evidence="3">DSM 133</strain>
    </source>
</reference>
<dbReference type="CDD" id="cd02511">
    <property type="entry name" value="Beta4Glucosyltransferase"/>
    <property type="match status" value="1"/>
</dbReference>
<dbReference type="GO" id="GO:0016740">
    <property type="term" value="F:transferase activity"/>
    <property type="evidence" value="ECO:0007669"/>
    <property type="project" value="UniProtKB-KW"/>
</dbReference>
<dbReference type="Pfam" id="PF00535">
    <property type="entry name" value="Glycos_transf_2"/>
    <property type="match status" value="1"/>
</dbReference>
<comment type="similarity">
    <text evidence="1">Belongs to the glycosyltransferase 2 family. WaaE/KdtX subfamily.</text>
</comment>
<dbReference type="PANTHER" id="PTHR43630">
    <property type="entry name" value="POLY-BETA-1,6-N-ACETYL-D-GLUCOSAMINE SYNTHASE"/>
    <property type="match status" value="1"/>
</dbReference>
<proteinExistence type="inferred from homology"/>
<sequence>MGPMPTISLCMIVRDEEAMLPDFLGSVAGCFDQFVAVDTGSRDGTVAILRGAGAEVHDMVWPDDFAAARNESLRHATGEWVLVLDADEFPTAGFRHELRAFVERPGLGAGVILRHDEQKNGIVRTPWTLRLFRSSPDIRYRCRIHEDASDSIKAMLARRGEAIGRLSTPVRHVGYRAERMDAKDKAARDERLLRLAVADDPSDLYSRYKLLELYRFWGNAASMAPVAAECRALIERGVPLAPAHIAGDLVEMMRAALYPGEAAAGLAFLTAMAPVAGHTGHYHLAVASLLEDRGSSAAAGHFARALELAPGDPAQTFIETRALTGLTRLALAAGDLTGAKRHAGAAFQVAPDDAEVQLAMQVLAGVPG</sequence>
<dbReference type="PATRIC" id="fig|1079.8.peg.1088"/>
<dbReference type="InterPro" id="IPR001173">
    <property type="entry name" value="Glyco_trans_2-like"/>
</dbReference>
<dbReference type="InterPro" id="IPR029044">
    <property type="entry name" value="Nucleotide-diphossugar_trans"/>
</dbReference>
<dbReference type="PANTHER" id="PTHR43630:SF2">
    <property type="entry name" value="GLYCOSYLTRANSFERASE"/>
    <property type="match status" value="1"/>
</dbReference>
<dbReference type="SUPFAM" id="SSF53448">
    <property type="entry name" value="Nucleotide-diphospho-sugar transferases"/>
    <property type="match status" value="1"/>
</dbReference>
<name>A0A182CZH8_BLAVI</name>
<evidence type="ECO:0000256" key="1">
    <source>
        <dbReference type="ARBA" id="ARBA00038494"/>
    </source>
</evidence>
<protein>
    <submittedName>
        <fullName evidence="3">Possible glycosyltransferase 2 fused to TPR-repeat domain</fullName>
    </submittedName>
</protein>
<evidence type="ECO:0000313" key="3">
    <source>
        <dbReference type="EMBL" id="BAR98646.1"/>
    </source>
</evidence>
<gene>
    <name evidence="3" type="ORF">BV133_1053</name>
</gene>